<protein>
    <submittedName>
        <fullName evidence="3">Signal recognition particle-docking protein FtsY</fullName>
    </submittedName>
</protein>
<dbReference type="AlphaFoldDB" id="A0A7E4WE68"/>
<feature type="region of interest" description="Disordered" evidence="1">
    <location>
        <begin position="178"/>
        <end position="207"/>
    </location>
</feature>
<dbReference type="Proteomes" id="UP000492821">
    <property type="component" value="Unassembled WGS sequence"/>
</dbReference>
<feature type="region of interest" description="Disordered" evidence="1">
    <location>
        <begin position="1"/>
        <end position="138"/>
    </location>
</feature>
<reference evidence="2" key="1">
    <citation type="journal article" date="2013" name="Genetics">
        <title>The draft genome and transcriptome of Panagrellus redivivus are shaped by the harsh demands of a free-living lifestyle.</title>
        <authorList>
            <person name="Srinivasan J."/>
            <person name="Dillman A.R."/>
            <person name="Macchietto M.G."/>
            <person name="Heikkinen L."/>
            <person name="Lakso M."/>
            <person name="Fracchia K.M."/>
            <person name="Antoshechkin I."/>
            <person name="Mortazavi A."/>
            <person name="Wong G."/>
            <person name="Sternberg P.W."/>
        </authorList>
    </citation>
    <scope>NUCLEOTIDE SEQUENCE [LARGE SCALE GENOMIC DNA]</scope>
    <source>
        <strain evidence="2">MT8872</strain>
    </source>
</reference>
<feature type="compositionally biased region" description="Gly residues" evidence="1">
    <location>
        <begin position="1"/>
        <end position="10"/>
    </location>
</feature>
<feature type="compositionally biased region" description="Polar residues" evidence="1">
    <location>
        <begin position="191"/>
        <end position="207"/>
    </location>
</feature>
<reference evidence="3" key="2">
    <citation type="submission" date="2020-10" db="UniProtKB">
        <authorList>
            <consortium name="WormBaseParasite"/>
        </authorList>
    </citation>
    <scope>IDENTIFICATION</scope>
</reference>
<proteinExistence type="predicted"/>
<organism evidence="2 3">
    <name type="scientific">Panagrellus redivivus</name>
    <name type="common">Microworm</name>
    <dbReference type="NCBI Taxonomy" id="6233"/>
    <lineage>
        <taxon>Eukaryota</taxon>
        <taxon>Metazoa</taxon>
        <taxon>Ecdysozoa</taxon>
        <taxon>Nematoda</taxon>
        <taxon>Chromadorea</taxon>
        <taxon>Rhabditida</taxon>
        <taxon>Tylenchina</taxon>
        <taxon>Panagrolaimomorpha</taxon>
        <taxon>Panagrolaimoidea</taxon>
        <taxon>Panagrolaimidae</taxon>
        <taxon>Panagrellus</taxon>
    </lineage>
</organism>
<dbReference type="WBParaSite" id="Pan_g9769.t1">
    <property type="protein sequence ID" value="Pan_g9769.t1"/>
    <property type="gene ID" value="Pan_g9769"/>
</dbReference>
<evidence type="ECO:0000313" key="2">
    <source>
        <dbReference type="Proteomes" id="UP000492821"/>
    </source>
</evidence>
<feature type="compositionally biased region" description="Basic and acidic residues" evidence="1">
    <location>
        <begin position="66"/>
        <end position="99"/>
    </location>
</feature>
<sequence length="207" mass="21500">MAQQGGGGFWGRLFGRKHNQPSESKVAVNSAPPKPADEPLYDNIDILEKSALNAPPPPASPPAAKDPIKEAPKEAKKDTGASTKEVRKTDHGPAKKPETKAPTPATSPAAKADPSKLTPANTAPAAQKSKELINQPTMQISLQQDMSAAPQSVGQEIVSKDPNIVTNYKAAPVVSTMSVPPKPIRQKLSEPASSGGASTCKSAVTTS</sequence>
<evidence type="ECO:0000313" key="3">
    <source>
        <dbReference type="WBParaSite" id="Pan_g9769.t1"/>
    </source>
</evidence>
<feature type="compositionally biased region" description="Low complexity" evidence="1">
    <location>
        <begin position="100"/>
        <end position="116"/>
    </location>
</feature>
<name>A0A7E4WE68_PANRE</name>
<accession>A0A7E4WE68</accession>
<evidence type="ECO:0000256" key="1">
    <source>
        <dbReference type="SAM" id="MobiDB-lite"/>
    </source>
</evidence>
<keyword evidence="2" id="KW-1185">Reference proteome</keyword>